<organism evidence="4 5">
    <name type="scientific">Mycena belliarum</name>
    <dbReference type="NCBI Taxonomy" id="1033014"/>
    <lineage>
        <taxon>Eukaryota</taxon>
        <taxon>Fungi</taxon>
        <taxon>Dikarya</taxon>
        <taxon>Basidiomycota</taxon>
        <taxon>Agaricomycotina</taxon>
        <taxon>Agaricomycetes</taxon>
        <taxon>Agaricomycetidae</taxon>
        <taxon>Agaricales</taxon>
        <taxon>Marasmiineae</taxon>
        <taxon>Mycenaceae</taxon>
        <taxon>Mycena</taxon>
    </lineage>
</organism>
<dbReference type="GO" id="GO:0004497">
    <property type="term" value="F:monooxygenase activity"/>
    <property type="evidence" value="ECO:0007669"/>
    <property type="project" value="UniProtKB-KW"/>
</dbReference>
<dbReference type="Gene3D" id="3.50.50.60">
    <property type="entry name" value="FAD/NAD(P)-binding domain"/>
    <property type="match status" value="1"/>
</dbReference>
<reference evidence="4" key="1">
    <citation type="submission" date="2023-03" db="EMBL/GenBank/DDBJ databases">
        <title>Massive genome expansion in bonnet fungi (Mycena s.s.) driven by repeated elements and novel gene families across ecological guilds.</title>
        <authorList>
            <consortium name="Lawrence Berkeley National Laboratory"/>
            <person name="Harder C.B."/>
            <person name="Miyauchi S."/>
            <person name="Viragh M."/>
            <person name="Kuo A."/>
            <person name="Thoen E."/>
            <person name="Andreopoulos B."/>
            <person name="Lu D."/>
            <person name="Skrede I."/>
            <person name="Drula E."/>
            <person name="Henrissat B."/>
            <person name="Morin E."/>
            <person name="Kohler A."/>
            <person name="Barry K."/>
            <person name="LaButti K."/>
            <person name="Morin E."/>
            <person name="Salamov A."/>
            <person name="Lipzen A."/>
            <person name="Mereny Z."/>
            <person name="Hegedus B."/>
            <person name="Baldrian P."/>
            <person name="Stursova M."/>
            <person name="Weitz H."/>
            <person name="Taylor A."/>
            <person name="Grigoriev I.V."/>
            <person name="Nagy L.G."/>
            <person name="Martin F."/>
            <person name="Kauserud H."/>
        </authorList>
    </citation>
    <scope>NUCLEOTIDE SEQUENCE</scope>
    <source>
        <strain evidence="4">CBHHK173m</strain>
    </source>
</reference>
<comment type="similarity">
    <text evidence="1">Belongs to the paxM FAD-dependent monooxygenase family.</text>
</comment>
<keyword evidence="2" id="KW-0560">Oxidoreductase</keyword>
<feature type="non-terminal residue" evidence="4">
    <location>
        <position position="1"/>
    </location>
</feature>
<dbReference type="SUPFAM" id="SSF51905">
    <property type="entry name" value="FAD/NAD(P)-binding domain"/>
    <property type="match status" value="1"/>
</dbReference>
<dbReference type="Proteomes" id="UP001222325">
    <property type="component" value="Unassembled WGS sequence"/>
</dbReference>
<evidence type="ECO:0000256" key="3">
    <source>
        <dbReference type="ARBA" id="ARBA00023033"/>
    </source>
</evidence>
<dbReference type="InterPro" id="IPR050493">
    <property type="entry name" value="FAD-dep_Monooxygenase_BioMet"/>
</dbReference>
<feature type="non-terminal residue" evidence="4">
    <location>
        <position position="116"/>
    </location>
</feature>
<evidence type="ECO:0000256" key="2">
    <source>
        <dbReference type="ARBA" id="ARBA00023002"/>
    </source>
</evidence>
<evidence type="ECO:0000313" key="4">
    <source>
        <dbReference type="EMBL" id="KAJ7101329.1"/>
    </source>
</evidence>
<proteinExistence type="inferred from homology"/>
<keyword evidence="3" id="KW-0503">Monooxygenase</keyword>
<sequence length="116" mass="12215">LCHRSDLHDALKCLASGEGAGKPAIVHLGCETLSCDADAGTLTLQDGQVHHADVNMGADGIHSAMRTSILGYVQTALPSGRAVFRCLMEMSKMAGRPEFDWLMTGLAGPRGVRALP</sequence>
<dbReference type="AlphaFoldDB" id="A0AAD6UHB6"/>
<evidence type="ECO:0008006" key="6">
    <source>
        <dbReference type="Google" id="ProtNLM"/>
    </source>
</evidence>
<comment type="caution">
    <text evidence="4">The sequence shown here is derived from an EMBL/GenBank/DDBJ whole genome shotgun (WGS) entry which is preliminary data.</text>
</comment>
<dbReference type="InterPro" id="IPR036188">
    <property type="entry name" value="FAD/NAD-bd_sf"/>
</dbReference>
<name>A0AAD6UHB6_9AGAR</name>
<evidence type="ECO:0000313" key="5">
    <source>
        <dbReference type="Proteomes" id="UP001222325"/>
    </source>
</evidence>
<gene>
    <name evidence="4" type="ORF">B0H15DRAFT_759564</name>
</gene>
<evidence type="ECO:0000256" key="1">
    <source>
        <dbReference type="ARBA" id="ARBA00007992"/>
    </source>
</evidence>
<keyword evidence="5" id="KW-1185">Reference proteome</keyword>
<protein>
    <recommendedName>
        <fullName evidence="6">FAD-binding domain-containing protein</fullName>
    </recommendedName>
</protein>
<dbReference type="EMBL" id="JARJCN010000004">
    <property type="protein sequence ID" value="KAJ7101329.1"/>
    <property type="molecule type" value="Genomic_DNA"/>
</dbReference>
<dbReference type="PANTHER" id="PTHR13789">
    <property type="entry name" value="MONOOXYGENASE"/>
    <property type="match status" value="1"/>
</dbReference>
<accession>A0AAD6UHB6</accession>
<dbReference type="PANTHER" id="PTHR13789:SF314">
    <property type="entry name" value="FAD-BINDING DOMAIN-CONTAINING PROTEIN"/>
    <property type="match status" value="1"/>
</dbReference>